<evidence type="ECO:0000313" key="5">
    <source>
        <dbReference type="Proteomes" id="UP001497525"/>
    </source>
</evidence>
<dbReference type="FunFam" id="1.10.238.10:FF:000178">
    <property type="entry name" value="Calmodulin-2 A"/>
    <property type="match status" value="1"/>
</dbReference>
<dbReference type="GO" id="GO:0016460">
    <property type="term" value="C:myosin II complex"/>
    <property type="evidence" value="ECO:0007669"/>
    <property type="project" value="TreeGrafter"/>
</dbReference>
<feature type="domain" description="EF-hand" evidence="3">
    <location>
        <begin position="248"/>
        <end position="283"/>
    </location>
</feature>
<evidence type="ECO:0000259" key="3">
    <source>
        <dbReference type="PROSITE" id="PS50222"/>
    </source>
</evidence>
<reference evidence="4" key="1">
    <citation type="submission" date="2024-06" db="EMBL/GenBank/DDBJ databases">
        <authorList>
            <person name="Liu X."/>
            <person name="Lenzi L."/>
            <person name="Haldenby T S."/>
            <person name="Uol C."/>
        </authorList>
    </citation>
    <scope>NUCLEOTIDE SEQUENCE</scope>
</reference>
<protein>
    <recommendedName>
        <fullName evidence="3">EF-hand domain-containing protein</fullName>
    </recommendedName>
</protein>
<dbReference type="InterPro" id="IPR011992">
    <property type="entry name" value="EF-hand-dom_pair"/>
</dbReference>
<dbReference type="PANTHER" id="PTHR23048">
    <property type="entry name" value="MYOSIN LIGHT CHAIN 1, 3"/>
    <property type="match status" value="1"/>
</dbReference>
<evidence type="ECO:0000256" key="1">
    <source>
        <dbReference type="ARBA" id="ARBA00022737"/>
    </source>
</evidence>
<dbReference type="PROSITE" id="PS00018">
    <property type="entry name" value="EF_HAND_1"/>
    <property type="match status" value="4"/>
</dbReference>
<dbReference type="InterPro" id="IPR050230">
    <property type="entry name" value="CALM/Myosin/TropC-like"/>
</dbReference>
<accession>A0AAV2T8X0</accession>
<evidence type="ECO:0000313" key="4">
    <source>
        <dbReference type="EMBL" id="CAL5132840.1"/>
    </source>
</evidence>
<feature type="domain" description="EF-hand" evidence="3">
    <location>
        <begin position="285"/>
        <end position="320"/>
    </location>
</feature>
<keyword evidence="1" id="KW-0677">Repeat</keyword>
<dbReference type="SUPFAM" id="SSF47473">
    <property type="entry name" value="EF-hand"/>
    <property type="match status" value="1"/>
</dbReference>
<organism evidence="4 5">
    <name type="scientific">Calicophoron daubneyi</name>
    <name type="common">Rumen fluke</name>
    <name type="synonym">Paramphistomum daubneyi</name>
    <dbReference type="NCBI Taxonomy" id="300641"/>
    <lineage>
        <taxon>Eukaryota</taxon>
        <taxon>Metazoa</taxon>
        <taxon>Spiralia</taxon>
        <taxon>Lophotrochozoa</taxon>
        <taxon>Platyhelminthes</taxon>
        <taxon>Trematoda</taxon>
        <taxon>Digenea</taxon>
        <taxon>Plagiorchiida</taxon>
        <taxon>Pronocephalata</taxon>
        <taxon>Paramphistomoidea</taxon>
        <taxon>Paramphistomidae</taxon>
        <taxon>Calicophoron</taxon>
    </lineage>
</organism>
<feature type="domain" description="EF-hand" evidence="3">
    <location>
        <begin position="212"/>
        <end position="247"/>
    </location>
</feature>
<dbReference type="PANTHER" id="PTHR23048:SF59">
    <property type="entry name" value="EF-HAND SUPERFAMILY PROTEIN"/>
    <property type="match status" value="1"/>
</dbReference>
<dbReference type="Pfam" id="PF13499">
    <property type="entry name" value="EF-hand_7"/>
    <property type="match status" value="2"/>
</dbReference>
<gene>
    <name evidence="4" type="ORF">CDAUBV1_LOCUS5678</name>
</gene>
<name>A0AAV2T8X0_CALDB</name>
<dbReference type="PROSITE" id="PS50222">
    <property type="entry name" value="EF_HAND_2"/>
    <property type="match status" value="4"/>
</dbReference>
<dbReference type="Gene3D" id="1.10.238.10">
    <property type="entry name" value="EF-hand"/>
    <property type="match status" value="2"/>
</dbReference>
<sequence length="353" mass="40334">MMKNVPKRMIYIILSFKGDEPSGNLSTKSRKVAQTTCPAVDIRLGLYSPLIVTPRLENEILRSSTSFVIYLFSCFWCGTSSVGCTTSKLFKRVREHKPARGGRIKTLEPPTKLLWQRTADSPISIVLSMRRRTFTSHSRHHRAIWLRGAKHNVHPVVRKKWEPLGHSTYLALDPGDSGHSEHLTLGQSSANRKPATARIWQTIKAKRCLTAEQENFYRGAFDAVDTNKDKKIDARELENAMKKLGMTVKPGEAEAMVKQFDKNKNGTLEFEEYVDLCEKKRHSKMFEELFRGVFSAIDKNHDGYLTEEEIRAAIAKIKRDVKSDTIKKVMEKMDKNKDGRVSMEEFLVAMRGE</sequence>
<dbReference type="InterPro" id="IPR002048">
    <property type="entry name" value="EF_hand_dom"/>
</dbReference>
<dbReference type="GO" id="GO:0005509">
    <property type="term" value="F:calcium ion binding"/>
    <property type="evidence" value="ECO:0007669"/>
    <property type="project" value="InterPro"/>
</dbReference>
<dbReference type="EMBL" id="CAXLJL010000145">
    <property type="protein sequence ID" value="CAL5132840.1"/>
    <property type="molecule type" value="Genomic_DNA"/>
</dbReference>
<proteinExistence type="predicted"/>
<feature type="domain" description="EF-hand" evidence="3">
    <location>
        <begin position="321"/>
        <end position="353"/>
    </location>
</feature>
<comment type="caution">
    <text evidence="4">The sequence shown here is derived from an EMBL/GenBank/DDBJ whole genome shotgun (WGS) entry which is preliminary data.</text>
</comment>
<dbReference type="SMART" id="SM00054">
    <property type="entry name" value="EFh"/>
    <property type="match status" value="4"/>
</dbReference>
<dbReference type="Proteomes" id="UP001497525">
    <property type="component" value="Unassembled WGS sequence"/>
</dbReference>
<dbReference type="InterPro" id="IPR018247">
    <property type="entry name" value="EF_Hand_1_Ca_BS"/>
</dbReference>
<keyword evidence="2" id="KW-0106">Calcium</keyword>
<evidence type="ECO:0000256" key="2">
    <source>
        <dbReference type="ARBA" id="ARBA00022837"/>
    </source>
</evidence>
<dbReference type="AlphaFoldDB" id="A0AAV2T8X0"/>